<evidence type="ECO:0000256" key="6">
    <source>
        <dbReference type="SAM" id="Phobius"/>
    </source>
</evidence>
<evidence type="ECO:0000256" key="5">
    <source>
        <dbReference type="ARBA" id="ARBA00023136"/>
    </source>
</evidence>
<dbReference type="PANTHER" id="PTHR38459:SF1">
    <property type="entry name" value="PROPHAGE BACTOPRENOL-LINKED GLUCOSE TRANSLOCASE HOMOLOG"/>
    <property type="match status" value="1"/>
</dbReference>
<dbReference type="Proteomes" id="UP000464480">
    <property type="component" value="Chromosome"/>
</dbReference>
<dbReference type="InterPro" id="IPR051401">
    <property type="entry name" value="GtrA_CellWall_Glycosyl"/>
</dbReference>
<protein>
    <submittedName>
        <fullName evidence="8">GtrA family protein</fullName>
    </submittedName>
</protein>
<sequence length="139" mass="14903">MKNKSPSLIVLLIRYLGVGLIATGIHYAVFLMLIATAFATPLLASIFGGIAGATASFLGNRTLCFVADGPRKFQPVRFALVALATNFGNGVGMWFLIKSNLSPLISQVLVTVTLTGLGFIAHRFWTFNHADITSFSRAP</sequence>
<proteinExistence type="inferred from homology"/>
<gene>
    <name evidence="8" type="ORF">C2H86_23195</name>
</gene>
<name>A0A6I6XNE1_PSEPU</name>
<evidence type="ECO:0000256" key="4">
    <source>
        <dbReference type="ARBA" id="ARBA00022989"/>
    </source>
</evidence>
<keyword evidence="3 6" id="KW-0812">Transmembrane</keyword>
<accession>A0A6I6XNE1</accession>
<dbReference type="GO" id="GO:0000271">
    <property type="term" value="P:polysaccharide biosynthetic process"/>
    <property type="evidence" value="ECO:0007669"/>
    <property type="project" value="InterPro"/>
</dbReference>
<dbReference type="InterPro" id="IPR007267">
    <property type="entry name" value="GtrA_DPMS_TM"/>
</dbReference>
<keyword evidence="5 6" id="KW-0472">Membrane</keyword>
<comment type="similarity">
    <text evidence="2">Belongs to the GtrA family.</text>
</comment>
<feature type="transmembrane region" description="Helical" evidence="6">
    <location>
        <begin position="12"/>
        <end position="36"/>
    </location>
</feature>
<organism evidence="8 9">
    <name type="scientific">Pseudomonas putida</name>
    <name type="common">Arthrobacter siderocapsulatus</name>
    <dbReference type="NCBI Taxonomy" id="303"/>
    <lineage>
        <taxon>Bacteria</taxon>
        <taxon>Pseudomonadati</taxon>
        <taxon>Pseudomonadota</taxon>
        <taxon>Gammaproteobacteria</taxon>
        <taxon>Pseudomonadales</taxon>
        <taxon>Pseudomonadaceae</taxon>
        <taxon>Pseudomonas</taxon>
    </lineage>
</organism>
<reference evidence="8 9" key="1">
    <citation type="submission" date="2020-02" db="EMBL/GenBank/DDBJ databases">
        <title>Pseudomonas Putida W5 Complete Genome Assembly.</title>
        <authorList>
            <person name="Yuan Z.-C."/>
            <person name="Shaw G.A."/>
            <person name="Cusano A.D."/>
            <person name="Caddey B.J."/>
            <person name="Weselowski B.J."/>
        </authorList>
    </citation>
    <scope>NUCLEOTIDE SEQUENCE [LARGE SCALE GENOMIC DNA]</scope>
    <source>
        <strain evidence="8 9">W5</strain>
    </source>
</reference>
<keyword evidence="4 6" id="KW-1133">Transmembrane helix</keyword>
<dbReference type="AlphaFoldDB" id="A0A6I6XNE1"/>
<feature type="transmembrane region" description="Helical" evidence="6">
    <location>
        <begin position="103"/>
        <end position="121"/>
    </location>
</feature>
<evidence type="ECO:0000313" key="8">
    <source>
        <dbReference type="EMBL" id="QHG67151.1"/>
    </source>
</evidence>
<evidence type="ECO:0000259" key="7">
    <source>
        <dbReference type="Pfam" id="PF04138"/>
    </source>
</evidence>
<evidence type="ECO:0000256" key="1">
    <source>
        <dbReference type="ARBA" id="ARBA00004141"/>
    </source>
</evidence>
<feature type="transmembrane region" description="Helical" evidence="6">
    <location>
        <begin position="78"/>
        <end position="97"/>
    </location>
</feature>
<evidence type="ECO:0000256" key="3">
    <source>
        <dbReference type="ARBA" id="ARBA00022692"/>
    </source>
</evidence>
<evidence type="ECO:0000256" key="2">
    <source>
        <dbReference type="ARBA" id="ARBA00009399"/>
    </source>
</evidence>
<dbReference type="Pfam" id="PF04138">
    <property type="entry name" value="GtrA_DPMS_TM"/>
    <property type="match status" value="1"/>
</dbReference>
<evidence type="ECO:0000313" key="9">
    <source>
        <dbReference type="Proteomes" id="UP000464480"/>
    </source>
</evidence>
<comment type="subcellular location">
    <subcellularLocation>
        <location evidence="1">Membrane</location>
        <topology evidence="1">Multi-pass membrane protein</topology>
    </subcellularLocation>
</comment>
<dbReference type="PANTHER" id="PTHR38459">
    <property type="entry name" value="PROPHAGE BACTOPRENOL-LINKED GLUCOSE TRANSLOCASE HOMOLOG"/>
    <property type="match status" value="1"/>
</dbReference>
<dbReference type="EMBL" id="CP026115">
    <property type="protein sequence ID" value="QHG67151.1"/>
    <property type="molecule type" value="Genomic_DNA"/>
</dbReference>
<dbReference type="RefSeq" id="WP_159412216.1">
    <property type="nucleotide sequence ID" value="NZ_CP026115.2"/>
</dbReference>
<dbReference type="GO" id="GO:0005886">
    <property type="term" value="C:plasma membrane"/>
    <property type="evidence" value="ECO:0007669"/>
    <property type="project" value="TreeGrafter"/>
</dbReference>
<feature type="transmembrane region" description="Helical" evidence="6">
    <location>
        <begin position="42"/>
        <end position="66"/>
    </location>
</feature>
<feature type="domain" description="GtrA/DPMS transmembrane" evidence="7">
    <location>
        <begin position="14"/>
        <end position="127"/>
    </location>
</feature>